<dbReference type="AlphaFoldDB" id="A0A4R5CJV4"/>
<dbReference type="InParanoid" id="A0A4R5CJV4"/>
<sequence>MAGDGGLLTETRPVHIRRSRAMAPARTADGQLVGRAVPYADGDPATALQGEEVDGFPRTADGDLVGRVALYAVVDGVATPITTLGGNASDQVTADPPLVVTPNGDDVVLSLTTDAANGVPVLDGSGLIKLAQMPISGLNYHGNWDASTNTPTLADGTGAAGDMYRVHVAGSQDLGSGSITFDVGDLVVYEGAVWQKFEAATGVISVNGHTGAVTLVKADVGLGNVDNTSDADKPISTATKAYVDSAVAGVGGGHLTVTTQTGETVNLAADSPTVQLIDTTGNVNDTAVNLPTDAPAGKVFTIKQVAGTLGITIDGSGANIDGTPTIGIESPLGLRTVVYDGTNWWVISGMGA</sequence>
<keyword evidence="2" id="KW-1185">Reference proteome</keyword>
<evidence type="ECO:0008006" key="3">
    <source>
        <dbReference type="Google" id="ProtNLM"/>
    </source>
</evidence>
<organism evidence="1 2">
    <name type="scientific">Jiangella asiatica</name>
    <dbReference type="NCBI Taxonomy" id="2530372"/>
    <lineage>
        <taxon>Bacteria</taxon>
        <taxon>Bacillati</taxon>
        <taxon>Actinomycetota</taxon>
        <taxon>Actinomycetes</taxon>
        <taxon>Jiangellales</taxon>
        <taxon>Jiangellaceae</taxon>
        <taxon>Jiangella</taxon>
    </lineage>
</organism>
<name>A0A4R5CJV4_9ACTN</name>
<accession>A0A4R5CJV4</accession>
<evidence type="ECO:0000313" key="2">
    <source>
        <dbReference type="Proteomes" id="UP000294739"/>
    </source>
</evidence>
<reference evidence="1 2" key="1">
    <citation type="submission" date="2019-03" db="EMBL/GenBank/DDBJ databases">
        <title>Draft genome sequences of novel Actinobacteria.</title>
        <authorList>
            <person name="Sahin N."/>
            <person name="Ay H."/>
            <person name="Saygin H."/>
        </authorList>
    </citation>
    <scope>NUCLEOTIDE SEQUENCE [LARGE SCALE GENOMIC DNA]</scope>
    <source>
        <strain evidence="1 2">5K138</strain>
    </source>
</reference>
<comment type="caution">
    <text evidence="1">The sequence shown here is derived from an EMBL/GenBank/DDBJ whole genome shotgun (WGS) entry which is preliminary data.</text>
</comment>
<dbReference type="EMBL" id="SMKZ01000064">
    <property type="protein sequence ID" value="TDD98890.1"/>
    <property type="molecule type" value="Genomic_DNA"/>
</dbReference>
<dbReference type="RefSeq" id="WP_131900912.1">
    <property type="nucleotide sequence ID" value="NZ_SMKZ01000064.1"/>
</dbReference>
<dbReference type="Proteomes" id="UP000294739">
    <property type="component" value="Unassembled WGS sequence"/>
</dbReference>
<proteinExistence type="predicted"/>
<dbReference type="OrthoDB" id="4955419at2"/>
<gene>
    <name evidence="1" type="ORF">E1269_28205</name>
</gene>
<evidence type="ECO:0000313" key="1">
    <source>
        <dbReference type="EMBL" id="TDD98890.1"/>
    </source>
</evidence>
<protein>
    <recommendedName>
        <fullName evidence="3">Major tropism determinant N-terminal domain-containing protein</fullName>
    </recommendedName>
</protein>